<evidence type="ECO:0000256" key="2">
    <source>
        <dbReference type="ARBA" id="ARBA00022692"/>
    </source>
</evidence>
<feature type="transmembrane region" description="Helical" evidence="6">
    <location>
        <begin position="48"/>
        <end position="66"/>
    </location>
</feature>
<dbReference type="PROSITE" id="PS50850">
    <property type="entry name" value="MFS"/>
    <property type="match status" value="1"/>
</dbReference>
<feature type="region of interest" description="Disordered" evidence="5">
    <location>
        <begin position="1"/>
        <end position="38"/>
    </location>
</feature>
<accession>A0A562RED6</accession>
<feature type="transmembrane region" description="Helical" evidence="6">
    <location>
        <begin position="397"/>
        <end position="419"/>
    </location>
</feature>
<feature type="compositionally biased region" description="Basic and acidic residues" evidence="5">
    <location>
        <begin position="1"/>
        <end position="13"/>
    </location>
</feature>
<feature type="transmembrane region" description="Helical" evidence="6">
    <location>
        <begin position="309"/>
        <end position="329"/>
    </location>
</feature>
<evidence type="ECO:0000313" key="8">
    <source>
        <dbReference type="EMBL" id="TWI67429.1"/>
    </source>
</evidence>
<dbReference type="Proteomes" id="UP000318431">
    <property type="component" value="Unassembled WGS sequence"/>
</dbReference>
<evidence type="ECO:0000256" key="4">
    <source>
        <dbReference type="ARBA" id="ARBA00023136"/>
    </source>
</evidence>
<dbReference type="InterPro" id="IPR036259">
    <property type="entry name" value="MFS_trans_sf"/>
</dbReference>
<keyword evidence="2 6" id="KW-0812">Transmembrane</keyword>
<organism evidence="8 9">
    <name type="scientific">Pseudoduganella lurida</name>
    <dbReference type="NCBI Taxonomy" id="1036180"/>
    <lineage>
        <taxon>Bacteria</taxon>
        <taxon>Pseudomonadati</taxon>
        <taxon>Pseudomonadota</taxon>
        <taxon>Betaproteobacteria</taxon>
        <taxon>Burkholderiales</taxon>
        <taxon>Oxalobacteraceae</taxon>
        <taxon>Telluria group</taxon>
        <taxon>Pseudoduganella</taxon>
    </lineage>
</organism>
<dbReference type="Pfam" id="PF07690">
    <property type="entry name" value="MFS_1"/>
    <property type="match status" value="2"/>
</dbReference>
<protein>
    <submittedName>
        <fullName evidence="8">ACS family hexuronate transporter-like MFS transporter</fullName>
    </submittedName>
</protein>
<dbReference type="SUPFAM" id="SSF103473">
    <property type="entry name" value="MFS general substrate transporter"/>
    <property type="match status" value="1"/>
</dbReference>
<proteinExistence type="predicted"/>
<dbReference type="InterPro" id="IPR011701">
    <property type="entry name" value="MFS"/>
</dbReference>
<feature type="transmembrane region" description="Helical" evidence="6">
    <location>
        <begin position="178"/>
        <end position="199"/>
    </location>
</feature>
<dbReference type="GO" id="GO:0016020">
    <property type="term" value="C:membrane"/>
    <property type="evidence" value="ECO:0007669"/>
    <property type="project" value="UniProtKB-SubCell"/>
</dbReference>
<evidence type="ECO:0000259" key="7">
    <source>
        <dbReference type="PROSITE" id="PS50850"/>
    </source>
</evidence>
<evidence type="ECO:0000313" key="9">
    <source>
        <dbReference type="Proteomes" id="UP000318431"/>
    </source>
</evidence>
<dbReference type="Gene3D" id="1.20.1250.20">
    <property type="entry name" value="MFS general substrate transporter like domains"/>
    <property type="match status" value="2"/>
</dbReference>
<reference evidence="8 9" key="1">
    <citation type="journal article" date="2015" name="Stand. Genomic Sci.">
        <title>Genomic Encyclopedia of Bacterial and Archaeal Type Strains, Phase III: the genomes of soil and plant-associated and newly described type strains.</title>
        <authorList>
            <person name="Whitman W.B."/>
            <person name="Woyke T."/>
            <person name="Klenk H.P."/>
            <person name="Zhou Y."/>
            <person name="Lilburn T.G."/>
            <person name="Beck B.J."/>
            <person name="De Vos P."/>
            <person name="Vandamme P."/>
            <person name="Eisen J.A."/>
            <person name="Garrity G."/>
            <person name="Hugenholtz P."/>
            <person name="Kyrpides N.C."/>
        </authorList>
    </citation>
    <scope>NUCLEOTIDE SEQUENCE [LARGE SCALE GENOMIC DNA]</scope>
    <source>
        <strain evidence="8 9">CGMCC 1.10822</strain>
    </source>
</reference>
<dbReference type="CDD" id="cd17319">
    <property type="entry name" value="MFS_ExuT_GudP_like"/>
    <property type="match status" value="1"/>
</dbReference>
<keyword evidence="4 6" id="KW-0472">Membrane</keyword>
<dbReference type="PANTHER" id="PTHR11662">
    <property type="entry name" value="SOLUTE CARRIER FAMILY 17"/>
    <property type="match status" value="1"/>
</dbReference>
<dbReference type="InterPro" id="IPR020846">
    <property type="entry name" value="MFS_dom"/>
</dbReference>
<feature type="transmembrane region" description="Helical" evidence="6">
    <location>
        <begin position="341"/>
        <end position="360"/>
    </location>
</feature>
<dbReference type="GO" id="GO:0015134">
    <property type="term" value="F:hexuronate transmembrane transporter activity"/>
    <property type="evidence" value="ECO:0007669"/>
    <property type="project" value="TreeGrafter"/>
</dbReference>
<evidence type="ECO:0000256" key="5">
    <source>
        <dbReference type="SAM" id="MobiDB-lite"/>
    </source>
</evidence>
<dbReference type="EMBL" id="VLLB01000002">
    <property type="protein sequence ID" value="TWI67429.1"/>
    <property type="molecule type" value="Genomic_DNA"/>
</dbReference>
<keyword evidence="9" id="KW-1185">Reference proteome</keyword>
<dbReference type="PANTHER" id="PTHR11662:SF285">
    <property type="entry name" value="HEXURONATE TRANSPORTER"/>
    <property type="match status" value="1"/>
</dbReference>
<gene>
    <name evidence="8" type="ORF">IP91_01542</name>
</gene>
<keyword evidence="3 6" id="KW-1133">Transmembrane helix</keyword>
<evidence type="ECO:0000256" key="6">
    <source>
        <dbReference type="SAM" id="Phobius"/>
    </source>
</evidence>
<evidence type="ECO:0000256" key="1">
    <source>
        <dbReference type="ARBA" id="ARBA00004141"/>
    </source>
</evidence>
<evidence type="ECO:0000256" key="3">
    <source>
        <dbReference type="ARBA" id="ARBA00022989"/>
    </source>
</evidence>
<feature type="transmembrane region" description="Helical" evidence="6">
    <location>
        <begin position="366"/>
        <end position="385"/>
    </location>
</feature>
<name>A0A562RED6_9BURK</name>
<dbReference type="AlphaFoldDB" id="A0A562RED6"/>
<comment type="caution">
    <text evidence="8">The sequence shown here is derived from an EMBL/GenBank/DDBJ whole genome shotgun (WGS) entry which is preliminary data.</text>
</comment>
<feature type="transmembrane region" description="Helical" evidence="6">
    <location>
        <begin position="205"/>
        <end position="225"/>
    </location>
</feature>
<dbReference type="InterPro" id="IPR050382">
    <property type="entry name" value="MFS_Na/Anion_cotransporter"/>
</dbReference>
<feature type="transmembrane region" description="Helical" evidence="6">
    <location>
        <begin position="116"/>
        <end position="135"/>
    </location>
</feature>
<sequence length="463" mass="49564">METRSSSKVDADRASAGMGDGSAPLPGIGTPGNPASGPRSAFRKIRGLRWYMIGLIMLGAVINYLTRSSLAVAAPTLLTELHITTQEYSYITAAFQGAIMLQPVCGYVLDVIGLKYGFALFAAAWSVICMAHGFATNWQMLAVLRGMLGLAEGSANPAGMKAVSEWFPARERGLAGGVFNIGASFGSMLAPPLVVWAILHYNWQSAFVITGALGLVWVAAWLLLYDAPARHRRLSAAEAAHIAAGQEHHLEGDGKRPSIRSILARRNFWGIALPRFLADPAWGTLAFWVPLYLTTVRHFDLAQIAMFAWLPFLAADLGCLFGPMVVLALQKRGVRLINARRGAFTLGACMMMGVAFVGFVDSPYAAIALLSLAGFAHQTLSVTVITMSSDLFKRNEVATVAGLCGTFGNFGLLLFSLLIGGLMATVGYTPFFVTLAVLDLVAAVLLWGLVREEAPPVLPIETK</sequence>
<feature type="transmembrane region" description="Helical" evidence="6">
    <location>
        <begin position="268"/>
        <end position="289"/>
    </location>
</feature>
<feature type="transmembrane region" description="Helical" evidence="6">
    <location>
        <begin position="431"/>
        <end position="450"/>
    </location>
</feature>
<feature type="domain" description="Major facilitator superfamily (MFS) profile" evidence="7">
    <location>
        <begin position="52"/>
        <end position="454"/>
    </location>
</feature>
<comment type="subcellular location">
    <subcellularLocation>
        <location evidence="1">Membrane</location>
        <topology evidence="1">Multi-pass membrane protein</topology>
    </subcellularLocation>
</comment>